<feature type="compositionally biased region" description="Basic and acidic residues" evidence="1">
    <location>
        <begin position="131"/>
        <end position="142"/>
    </location>
</feature>
<organism evidence="2 3">
    <name type="scientific">Tanacetum coccineum</name>
    <dbReference type="NCBI Taxonomy" id="301880"/>
    <lineage>
        <taxon>Eukaryota</taxon>
        <taxon>Viridiplantae</taxon>
        <taxon>Streptophyta</taxon>
        <taxon>Embryophyta</taxon>
        <taxon>Tracheophyta</taxon>
        <taxon>Spermatophyta</taxon>
        <taxon>Magnoliopsida</taxon>
        <taxon>eudicotyledons</taxon>
        <taxon>Gunneridae</taxon>
        <taxon>Pentapetalae</taxon>
        <taxon>asterids</taxon>
        <taxon>campanulids</taxon>
        <taxon>Asterales</taxon>
        <taxon>Asteraceae</taxon>
        <taxon>Asteroideae</taxon>
        <taxon>Anthemideae</taxon>
        <taxon>Anthemidinae</taxon>
        <taxon>Tanacetum</taxon>
    </lineage>
</organism>
<name>A0ABQ5AJD5_9ASTR</name>
<evidence type="ECO:0000256" key="1">
    <source>
        <dbReference type="SAM" id="MobiDB-lite"/>
    </source>
</evidence>
<feature type="region of interest" description="Disordered" evidence="1">
    <location>
        <begin position="115"/>
        <end position="165"/>
    </location>
</feature>
<protein>
    <submittedName>
        <fullName evidence="2">Uncharacterized protein</fullName>
    </submittedName>
</protein>
<reference evidence="2" key="1">
    <citation type="journal article" date="2022" name="Int. J. Mol. Sci.">
        <title>Draft Genome of Tanacetum Coccineum: Genomic Comparison of Closely Related Tanacetum-Family Plants.</title>
        <authorList>
            <person name="Yamashiro T."/>
            <person name="Shiraishi A."/>
            <person name="Nakayama K."/>
            <person name="Satake H."/>
        </authorList>
    </citation>
    <scope>NUCLEOTIDE SEQUENCE</scope>
</reference>
<accession>A0ABQ5AJD5</accession>
<comment type="caution">
    <text evidence="2">The sequence shown here is derived from an EMBL/GenBank/DDBJ whole genome shotgun (WGS) entry which is preliminary data.</text>
</comment>
<dbReference type="Proteomes" id="UP001151760">
    <property type="component" value="Unassembled WGS sequence"/>
</dbReference>
<evidence type="ECO:0000313" key="3">
    <source>
        <dbReference type="Proteomes" id="UP001151760"/>
    </source>
</evidence>
<gene>
    <name evidence="2" type="ORF">Tco_0822442</name>
</gene>
<feature type="compositionally biased region" description="Polar residues" evidence="1">
    <location>
        <begin position="72"/>
        <end position="91"/>
    </location>
</feature>
<feature type="compositionally biased region" description="Low complexity" evidence="1">
    <location>
        <begin position="45"/>
        <end position="55"/>
    </location>
</feature>
<keyword evidence="3" id="KW-1185">Reference proteome</keyword>
<reference evidence="2" key="2">
    <citation type="submission" date="2022-01" db="EMBL/GenBank/DDBJ databases">
        <authorList>
            <person name="Yamashiro T."/>
            <person name="Shiraishi A."/>
            <person name="Satake H."/>
            <person name="Nakayama K."/>
        </authorList>
    </citation>
    <scope>NUCLEOTIDE SEQUENCE</scope>
</reference>
<dbReference type="EMBL" id="BQNB010012258">
    <property type="protein sequence ID" value="GJT01273.1"/>
    <property type="molecule type" value="Genomic_DNA"/>
</dbReference>
<sequence>MPKSAAGGNFLDKMPQEGLAIIESKSKVRYSRSRANDSRVSTDAPLSNSLPSNNSFDMQQIAASLEERLLSNEPNQNEKTAKVTTPAPSQQMRKVYYESPKKQYDFQKMMHSRVSCQSASYDGPPIPPPVVEKESEVTKDTELPSTEDIQPPPLAQKQTKDKEPIEEPSFVAFMAPTPKRWVALREPAWAGSTHKKYLDFPIPLLTTILLRTSIQLFSYFISNNLLPFGLKAISNSSEEADAFIAIDDEPVSPVFNATYYDPEGDILILEALLNNDPLPHPNYGEYLPELQKDLKVVEPKTSSLEYATSYEPKDEFFLTRAELK</sequence>
<feature type="region of interest" description="Disordered" evidence="1">
    <location>
        <begin position="23"/>
        <end position="91"/>
    </location>
</feature>
<evidence type="ECO:0000313" key="2">
    <source>
        <dbReference type="EMBL" id="GJT01273.1"/>
    </source>
</evidence>
<proteinExistence type="predicted"/>